<dbReference type="Gene3D" id="3.90.180.10">
    <property type="entry name" value="Medium-chain alcohol dehydrogenases, catalytic domain"/>
    <property type="match status" value="1"/>
</dbReference>
<dbReference type="CDD" id="cd08288">
    <property type="entry name" value="MDR_yhdh"/>
    <property type="match status" value="1"/>
</dbReference>
<dbReference type="PANTHER" id="PTHR43677">
    <property type="entry name" value="SHORT-CHAIN DEHYDROGENASE/REDUCTASE"/>
    <property type="match status" value="1"/>
</dbReference>
<evidence type="ECO:0000259" key="1">
    <source>
        <dbReference type="SMART" id="SM00829"/>
    </source>
</evidence>
<gene>
    <name evidence="2" type="ORF">METUNv1_00809</name>
</gene>
<dbReference type="eggNOG" id="COG0604">
    <property type="taxonomic scope" value="Bacteria"/>
</dbReference>
<dbReference type="AlphaFoldDB" id="F5R907"/>
<dbReference type="Pfam" id="PF00107">
    <property type="entry name" value="ADH_zinc_N"/>
    <property type="match status" value="1"/>
</dbReference>
<organism evidence="2 3">
    <name type="scientific">Methyloversatilis universalis (strain ATCC BAA-1314 / DSM 25237 / JCM 13912 / CCUG 52030 / FAM5)</name>
    <dbReference type="NCBI Taxonomy" id="1000565"/>
    <lineage>
        <taxon>Bacteria</taxon>
        <taxon>Pseudomonadati</taxon>
        <taxon>Pseudomonadota</taxon>
        <taxon>Betaproteobacteria</taxon>
        <taxon>Nitrosomonadales</taxon>
        <taxon>Sterolibacteriaceae</taxon>
        <taxon>Methyloversatilis</taxon>
    </lineage>
</organism>
<proteinExistence type="predicted"/>
<dbReference type="RefSeq" id="WP_008059062.1">
    <property type="nucleotide sequence ID" value="NZ_AFHG01000030.1"/>
</dbReference>
<dbReference type="InterPro" id="IPR020843">
    <property type="entry name" value="ER"/>
</dbReference>
<reference evidence="2 3" key="1">
    <citation type="journal article" date="2011" name="J. Bacteriol.">
        <title>Genome sequence of Methyloversatilis universalis FAM5T, a methylotrophic representative of the order Rhodocyclales.</title>
        <authorList>
            <person name="Kittichotirat W."/>
            <person name="Good N.M."/>
            <person name="Hall R."/>
            <person name="Bringel F."/>
            <person name="Lajus A."/>
            <person name="Medigue C."/>
            <person name="Smalley N.E."/>
            <person name="Beck D."/>
            <person name="Bumgarner R."/>
            <person name="Vuilleumier S."/>
            <person name="Kalyuzhnaya M.G."/>
        </authorList>
    </citation>
    <scope>NUCLEOTIDE SEQUENCE [LARGE SCALE GENOMIC DNA]</scope>
    <source>
        <strain evidence="3">ATCC BAA-1314 / JCM 13912 / FAM5</strain>
    </source>
</reference>
<keyword evidence="3" id="KW-1185">Reference proteome</keyword>
<evidence type="ECO:0000313" key="3">
    <source>
        <dbReference type="Proteomes" id="UP000005019"/>
    </source>
</evidence>
<dbReference type="InterPro" id="IPR013154">
    <property type="entry name" value="ADH-like_N"/>
</dbReference>
<dbReference type="InterPro" id="IPR011032">
    <property type="entry name" value="GroES-like_sf"/>
</dbReference>
<dbReference type="EMBL" id="AFHG01000030">
    <property type="protein sequence ID" value="EGK72974.1"/>
    <property type="molecule type" value="Genomic_DNA"/>
</dbReference>
<dbReference type="SUPFAM" id="SSF50129">
    <property type="entry name" value="GroES-like"/>
    <property type="match status" value="1"/>
</dbReference>
<feature type="domain" description="Enoyl reductase (ER)" evidence="1">
    <location>
        <begin position="13"/>
        <end position="324"/>
    </location>
</feature>
<evidence type="ECO:0000313" key="2">
    <source>
        <dbReference type="EMBL" id="EGK72974.1"/>
    </source>
</evidence>
<sequence length="329" mass="34341">MFKAILLEQGEGGATLATLKDIDEAALPEGEVQVAVRWSSLNYKDALAITGKSPIVRKWPMIPGIDFAGTVEQSSDPRWKAGDEVVLTGFGVGEGHWGGLAQKARVKGDWLVGLPAGLDAKRAMAVGTAGFTAMLCVMALEKHGLQPGDGEVLVTGASGGVGSVAVALLARLGYRVVASTGRLEETDYLKSLGAESVIDRATLSAPGRPLAKERWAGVVDSVGSHTLVNACAATRENGAVAACGLAQGMDFPATVAPFILRGVTLYGVNSVTVARGPREEAWRRLVQDMPMALLDGMTEVVALKDVIGVAPRFLEGRVRGRLVVDTAAV</sequence>
<dbReference type="SUPFAM" id="SSF51735">
    <property type="entry name" value="NAD(P)-binding Rossmann-fold domains"/>
    <property type="match status" value="1"/>
</dbReference>
<dbReference type="InterPro" id="IPR013149">
    <property type="entry name" value="ADH-like_C"/>
</dbReference>
<dbReference type="OrthoDB" id="9782155at2"/>
<protein>
    <submittedName>
        <fullName evidence="2">Quinone oxidoreductase, yhdH</fullName>
    </submittedName>
</protein>
<dbReference type="InterPro" id="IPR051397">
    <property type="entry name" value="Zn-ADH-like_protein"/>
</dbReference>
<dbReference type="NCBIfam" id="TIGR02823">
    <property type="entry name" value="oxido_YhdH"/>
    <property type="match status" value="1"/>
</dbReference>
<name>F5R907_METUF</name>
<dbReference type="PANTHER" id="PTHR43677:SF1">
    <property type="entry name" value="ACRYLYL-COA REDUCTASE ACUI-RELATED"/>
    <property type="match status" value="1"/>
</dbReference>
<dbReference type="Pfam" id="PF08240">
    <property type="entry name" value="ADH_N"/>
    <property type="match status" value="1"/>
</dbReference>
<comment type="caution">
    <text evidence="2">The sequence shown here is derived from an EMBL/GenBank/DDBJ whole genome shotgun (WGS) entry which is preliminary data.</text>
</comment>
<dbReference type="Gene3D" id="3.40.50.720">
    <property type="entry name" value="NAD(P)-binding Rossmann-like Domain"/>
    <property type="match status" value="1"/>
</dbReference>
<dbReference type="SMART" id="SM00829">
    <property type="entry name" value="PKS_ER"/>
    <property type="match status" value="1"/>
</dbReference>
<dbReference type="STRING" id="1000565.METUNv1_00809"/>
<dbReference type="Proteomes" id="UP000005019">
    <property type="component" value="Unassembled WGS sequence"/>
</dbReference>
<dbReference type="InterPro" id="IPR014188">
    <property type="entry name" value="Acrylyl-CoA_reductase_AcuI"/>
</dbReference>
<dbReference type="GO" id="GO:0043957">
    <property type="term" value="F:acryloyl-CoA reductase (NADPH) activity"/>
    <property type="evidence" value="ECO:0007669"/>
    <property type="project" value="TreeGrafter"/>
</dbReference>
<dbReference type="InterPro" id="IPR036291">
    <property type="entry name" value="NAD(P)-bd_dom_sf"/>
</dbReference>
<accession>F5R907</accession>